<dbReference type="InterPro" id="IPR051043">
    <property type="entry name" value="Sulfatase_Mod_Factor_Kinase"/>
</dbReference>
<sequence>MVLVPTEVAGHEFYIDVTPVTYQDFRKYVQAGGTIAAYWDEATYNKSLQPVTGINWYHAIDYCNWRSKMEGLPPAYVPSGKLDVWGYPGWRLNKESEGYRLPFESEFMTAAQGGKGKRAYPWGSRFDPTKANYDNERGVKTGKWWRLAKVNELPKNDFGIGGMSGNVWHWCNDWHTTNRTKVLKGGSWGSINPKYLQINYRSFSAPSNYNFDIGFRCVRPAYGISKRDSTAQKTTQRKFYQYQTSHYNQPLRIDYYGTKFTQRLATFLGDYFPQSLYFLEQVDAQPKITPLQMAKAIVSVTRQHNINPLFLTAIMVSESGLGSCSFPRWYNNPMAFHWQNRLMVNGLPTYQAMPGKLNRKYRNLKAAFQAFCYGIRRNIYYAAARENLYDFHMVYVGYESDVWLYTIARVFKDVAGIRFEADEPMQNAGAMIYHDWEQIKQRIKAPKPTSLHQYDKTRHTSPPQTSTKTISGRYYLIAGSYTHLASAQQKLQHLRQAGFANARLLQSQRRLRVAFDAGYQTRQLAVIAKQKLKTTYTDVWIWRGR</sequence>
<organism evidence="3 4">
    <name type="scientific">Microscilla marina ATCC 23134</name>
    <dbReference type="NCBI Taxonomy" id="313606"/>
    <lineage>
        <taxon>Bacteria</taxon>
        <taxon>Pseudomonadati</taxon>
        <taxon>Bacteroidota</taxon>
        <taxon>Cytophagia</taxon>
        <taxon>Cytophagales</taxon>
        <taxon>Microscillaceae</taxon>
        <taxon>Microscilla</taxon>
    </lineage>
</organism>
<dbReference type="eggNOG" id="COG1262">
    <property type="taxonomic scope" value="Bacteria"/>
</dbReference>
<dbReference type="GO" id="GO:0120147">
    <property type="term" value="F:formylglycine-generating oxidase activity"/>
    <property type="evidence" value="ECO:0007669"/>
    <property type="project" value="TreeGrafter"/>
</dbReference>
<dbReference type="PANTHER" id="PTHR23150">
    <property type="entry name" value="SULFATASE MODIFYING FACTOR 1, 2"/>
    <property type="match status" value="1"/>
</dbReference>
<dbReference type="EMBL" id="AAWS01000020">
    <property type="protein sequence ID" value="EAY27782.1"/>
    <property type="molecule type" value="Genomic_DNA"/>
</dbReference>
<accession>A1ZNZ0</accession>
<dbReference type="InterPro" id="IPR005532">
    <property type="entry name" value="SUMF_dom"/>
</dbReference>
<dbReference type="AlphaFoldDB" id="A1ZNZ0"/>
<reference evidence="3 4" key="1">
    <citation type="submission" date="2007-01" db="EMBL/GenBank/DDBJ databases">
        <authorList>
            <person name="Haygood M."/>
            <person name="Podell S."/>
            <person name="Anderson C."/>
            <person name="Hopkinson B."/>
            <person name="Roe K."/>
            <person name="Barbeau K."/>
            <person name="Gaasterland T."/>
            <person name="Ferriera S."/>
            <person name="Johnson J."/>
            <person name="Kravitz S."/>
            <person name="Beeson K."/>
            <person name="Sutton G."/>
            <person name="Rogers Y.-H."/>
            <person name="Friedman R."/>
            <person name="Frazier M."/>
            <person name="Venter J.C."/>
        </authorList>
    </citation>
    <scope>NUCLEOTIDE SEQUENCE [LARGE SCALE GENOMIC DNA]</scope>
    <source>
        <strain evidence="3 4">ATCC 23134</strain>
    </source>
</reference>
<dbReference type="PANTHER" id="PTHR23150:SF19">
    <property type="entry name" value="FORMYLGLYCINE-GENERATING ENZYME"/>
    <property type="match status" value="1"/>
</dbReference>
<evidence type="ECO:0000313" key="3">
    <source>
        <dbReference type="EMBL" id="EAY27782.1"/>
    </source>
</evidence>
<feature type="region of interest" description="Disordered" evidence="1">
    <location>
        <begin position="447"/>
        <end position="467"/>
    </location>
</feature>
<dbReference type="InterPro" id="IPR016187">
    <property type="entry name" value="CTDL_fold"/>
</dbReference>
<evidence type="ECO:0000259" key="2">
    <source>
        <dbReference type="Pfam" id="PF03781"/>
    </source>
</evidence>
<protein>
    <recommendedName>
        <fullName evidence="2">Sulfatase-modifying factor enzyme-like domain-containing protein</fullName>
    </recommendedName>
</protein>
<evidence type="ECO:0000313" key="4">
    <source>
        <dbReference type="Proteomes" id="UP000004095"/>
    </source>
</evidence>
<dbReference type="InterPro" id="IPR042095">
    <property type="entry name" value="SUMF_sf"/>
</dbReference>
<evidence type="ECO:0000256" key="1">
    <source>
        <dbReference type="SAM" id="MobiDB-lite"/>
    </source>
</evidence>
<dbReference type="Pfam" id="PF03781">
    <property type="entry name" value="FGE-sulfatase"/>
    <property type="match status" value="1"/>
</dbReference>
<gene>
    <name evidence="3" type="ORF">M23134_00222</name>
</gene>
<feature type="domain" description="Sulfatase-modifying factor enzyme-like" evidence="2">
    <location>
        <begin position="7"/>
        <end position="219"/>
    </location>
</feature>
<keyword evidence="4" id="KW-1185">Reference proteome</keyword>
<name>A1ZNZ0_MICM2</name>
<dbReference type="SUPFAM" id="SSF56436">
    <property type="entry name" value="C-type lectin-like"/>
    <property type="match status" value="1"/>
</dbReference>
<comment type="caution">
    <text evidence="3">The sequence shown here is derived from an EMBL/GenBank/DDBJ whole genome shotgun (WGS) entry which is preliminary data.</text>
</comment>
<proteinExistence type="predicted"/>
<dbReference type="Proteomes" id="UP000004095">
    <property type="component" value="Unassembled WGS sequence"/>
</dbReference>
<dbReference type="Gene3D" id="3.90.1580.10">
    <property type="entry name" value="paralog of FGE (formylglycine-generating enzyme)"/>
    <property type="match status" value="1"/>
</dbReference>